<evidence type="ECO:0000256" key="1">
    <source>
        <dbReference type="SAM" id="Phobius"/>
    </source>
</evidence>
<accession>A0A481ZBT1</accession>
<name>A0A481ZBT1_9VIRU</name>
<keyword evidence="1" id="KW-0812">Transmembrane</keyword>
<gene>
    <name evidence="2" type="ORF">LCPAC403_02400</name>
</gene>
<dbReference type="EMBL" id="MK500590">
    <property type="protein sequence ID" value="QBK93106.1"/>
    <property type="molecule type" value="Genomic_DNA"/>
</dbReference>
<keyword evidence="1" id="KW-1133">Transmembrane helix</keyword>
<feature type="transmembrane region" description="Helical" evidence="1">
    <location>
        <begin position="44"/>
        <end position="66"/>
    </location>
</feature>
<organism evidence="2">
    <name type="scientific">Pithovirus LCPAC403</name>
    <dbReference type="NCBI Taxonomy" id="2506596"/>
    <lineage>
        <taxon>Viruses</taxon>
        <taxon>Pithoviruses</taxon>
    </lineage>
</organism>
<proteinExistence type="predicted"/>
<sequence length="73" mass="7945">MSPFVLVVLIIIAILLIVQAAIAINLFNRLNQGGTDQTSKGEQVTSIIFLVIGIILILAAPLWYFWSSTAKTT</sequence>
<keyword evidence="1" id="KW-0472">Membrane</keyword>
<evidence type="ECO:0000313" key="2">
    <source>
        <dbReference type="EMBL" id="QBK93106.1"/>
    </source>
</evidence>
<reference evidence="2" key="1">
    <citation type="journal article" date="2019" name="MBio">
        <title>Virus Genomes from Deep Sea Sediments Expand the Ocean Megavirome and Support Independent Origins of Viral Gigantism.</title>
        <authorList>
            <person name="Backstrom D."/>
            <person name="Yutin N."/>
            <person name="Jorgensen S.L."/>
            <person name="Dharamshi J."/>
            <person name="Homa F."/>
            <person name="Zaremba-Niedwiedzka K."/>
            <person name="Spang A."/>
            <person name="Wolf Y.I."/>
            <person name="Koonin E.V."/>
            <person name="Ettema T.J."/>
        </authorList>
    </citation>
    <scope>NUCLEOTIDE SEQUENCE</scope>
</reference>
<protein>
    <submittedName>
        <fullName evidence="2">Uncharacterized protein</fullName>
    </submittedName>
</protein>